<name>A0A645I9Y8_9ZZZZ</name>
<dbReference type="EMBL" id="VSSQ01104779">
    <property type="protein sequence ID" value="MPN45134.1"/>
    <property type="molecule type" value="Genomic_DNA"/>
</dbReference>
<gene>
    <name evidence="1" type="ORF">SDC9_192701</name>
</gene>
<accession>A0A645I9Y8</accession>
<comment type="caution">
    <text evidence="1">The sequence shown here is derived from an EMBL/GenBank/DDBJ whole genome shotgun (WGS) entry which is preliminary data.</text>
</comment>
<organism evidence="1">
    <name type="scientific">bioreactor metagenome</name>
    <dbReference type="NCBI Taxonomy" id="1076179"/>
    <lineage>
        <taxon>unclassified sequences</taxon>
        <taxon>metagenomes</taxon>
        <taxon>ecological metagenomes</taxon>
    </lineage>
</organism>
<dbReference type="AlphaFoldDB" id="A0A645I9Y8"/>
<proteinExistence type="predicted"/>
<evidence type="ECO:0000313" key="1">
    <source>
        <dbReference type="EMBL" id="MPN45134.1"/>
    </source>
</evidence>
<sequence>MNIRCAQFDGVPQNLVHKPDDRCVLCRLVQVRVLVRVLVQELEPAVFTQLPEGIGTDTQPFLHLPLDRFRRGEHRTQIEPGKCF</sequence>
<protein>
    <submittedName>
        <fullName evidence="1">Uncharacterized protein</fullName>
    </submittedName>
</protein>
<reference evidence="1" key="1">
    <citation type="submission" date="2019-08" db="EMBL/GenBank/DDBJ databases">
        <authorList>
            <person name="Kucharzyk K."/>
            <person name="Murdoch R.W."/>
            <person name="Higgins S."/>
            <person name="Loffler F."/>
        </authorList>
    </citation>
    <scope>NUCLEOTIDE SEQUENCE</scope>
</reference>